<accession>A0A6I3KQU2</accession>
<keyword evidence="2 5" id="KW-0808">Transferase</keyword>
<keyword evidence="1 5" id="KW-0489">Methyltransferase</keyword>
<dbReference type="PANTHER" id="PTHR13090">
    <property type="entry name" value="ARGININE-HYDROXYLASE NDUFAF5, MITOCHONDRIAL"/>
    <property type="match status" value="1"/>
</dbReference>
<dbReference type="EMBL" id="WMBQ01000003">
    <property type="protein sequence ID" value="MTD96350.1"/>
    <property type="molecule type" value="Genomic_DNA"/>
</dbReference>
<evidence type="ECO:0000256" key="2">
    <source>
        <dbReference type="ARBA" id="ARBA00022679"/>
    </source>
</evidence>
<dbReference type="InterPro" id="IPR050602">
    <property type="entry name" value="Malonyl-ACP_OMT"/>
</dbReference>
<dbReference type="AlphaFoldDB" id="A0A6I3KQU2"/>
<evidence type="ECO:0000256" key="3">
    <source>
        <dbReference type="SAM" id="MobiDB-lite"/>
    </source>
</evidence>
<keyword evidence="6" id="KW-1185">Reference proteome</keyword>
<evidence type="ECO:0000256" key="1">
    <source>
        <dbReference type="ARBA" id="ARBA00022603"/>
    </source>
</evidence>
<dbReference type="PANTHER" id="PTHR13090:SF1">
    <property type="entry name" value="ARGININE-HYDROXYLASE NDUFAF5, MITOCHONDRIAL"/>
    <property type="match status" value="1"/>
</dbReference>
<reference evidence="5 6" key="1">
    <citation type="submission" date="2019-11" db="EMBL/GenBank/DDBJ databases">
        <title>Identification of a novel strain.</title>
        <authorList>
            <person name="Xu Q."/>
            <person name="Wang G."/>
        </authorList>
    </citation>
    <scope>NUCLEOTIDE SEQUENCE [LARGE SCALE GENOMIC DNA]</scope>
    <source>
        <strain evidence="6">xq</strain>
    </source>
</reference>
<dbReference type="GO" id="GO:0008757">
    <property type="term" value="F:S-adenosylmethionine-dependent methyltransferase activity"/>
    <property type="evidence" value="ECO:0007669"/>
    <property type="project" value="InterPro"/>
</dbReference>
<dbReference type="InterPro" id="IPR013216">
    <property type="entry name" value="Methyltransf_11"/>
</dbReference>
<sequence>MVARPRTHREHASFRKPALPPPDPVRIFDRALLAQRWRRVVGAAAQHDFLLARVANELADRLGIVQRRFPLAVNVGAHHGLLSRRLRGLAGIERIVDVDSTAQLLTDAVDMRVVADEEALPFADASIDLIVSALSLQLVNDLPGTLVQMRRALRPDGLLLAALLGGATLHELRDAWLAAEAEISGGASPRVAPFADVRDLGGLLQRAGFALPVVDSETVTVTYADPLSLMHEIKAMGASNMLVARRRQPVTRGLVLRAAEIYADRFGAADGRVPATFEIVTLTAWAPDESQPKPLRPGSAQTRLADALGVKEGKLKE</sequence>
<dbReference type="Pfam" id="PF08241">
    <property type="entry name" value="Methyltransf_11"/>
    <property type="match status" value="1"/>
</dbReference>
<dbReference type="GO" id="GO:0032259">
    <property type="term" value="P:methylation"/>
    <property type="evidence" value="ECO:0007669"/>
    <property type="project" value="UniProtKB-KW"/>
</dbReference>
<dbReference type="Gene3D" id="3.40.50.150">
    <property type="entry name" value="Vaccinia Virus protein VP39"/>
    <property type="match status" value="1"/>
</dbReference>
<evidence type="ECO:0000313" key="6">
    <source>
        <dbReference type="Proteomes" id="UP000440694"/>
    </source>
</evidence>
<evidence type="ECO:0000259" key="4">
    <source>
        <dbReference type="Pfam" id="PF08241"/>
    </source>
</evidence>
<name>A0A6I3KQU2_9HYPH</name>
<dbReference type="SUPFAM" id="SSF53335">
    <property type="entry name" value="S-adenosyl-L-methionine-dependent methyltransferases"/>
    <property type="match status" value="1"/>
</dbReference>
<gene>
    <name evidence="5" type="ORF">GIW81_18580</name>
</gene>
<feature type="domain" description="Methyltransferase type 11" evidence="4">
    <location>
        <begin position="74"/>
        <end position="160"/>
    </location>
</feature>
<evidence type="ECO:0000313" key="5">
    <source>
        <dbReference type="EMBL" id="MTD96350.1"/>
    </source>
</evidence>
<organism evidence="5 6">
    <name type="scientific">Hyphomicrobium album</name>
    <dbReference type="NCBI Taxonomy" id="2665159"/>
    <lineage>
        <taxon>Bacteria</taxon>
        <taxon>Pseudomonadati</taxon>
        <taxon>Pseudomonadota</taxon>
        <taxon>Alphaproteobacteria</taxon>
        <taxon>Hyphomicrobiales</taxon>
        <taxon>Hyphomicrobiaceae</taxon>
        <taxon>Hyphomicrobium</taxon>
    </lineage>
</organism>
<comment type="caution">
    <text evidence="5">The sequence shown here is derived from an EMBL/GenBank/DDBJ whole genome shotgun (WGS) entry which is preliminary data.</text>
</comment>
<protein>
    <submittedName>
        <fullName evidence="5">Methyltransferase domain-containing protein</fullName>
    </submittedName>
</protein>
<feature type="region of interest" description="Disordered" evidence="3">
    <location>
        <begin position="288"/>
        <end position="317"/>
    </location>
</feature>
<dbReference type="Proteomes" id="UP000440694">
    <property type="component" value="Unassembled WGS sequence"/>
</dbReference>
<proteinExistence type="predicted"/>
<dbReference type="InterPro" id="IPR029063">
    <property type="entry name" value="SAM-dependent_MTases_sf"/>
</dbReference>